<keyword evidence="3" id="KW-1185">Reference proteome</keyword>
<comment type="caution">
    <text evidence="2">The sequence shown here is derived from an EMBL/GenBank/DDBJ whole genome shotgun (WGS) entry which is preliminary data.</text>
</comment>
<evidence type="ECO:0000313" key="4">
    <source>
        <dbReference type="Proteomes" id="UP000231990"/>
    </source>
</evidence>
<dbReference type="EMBL" id="NPDY01000027">
    <property type="protein sequence ID" value="PJZ68268.1"/>
    <property type="molecule type" value="Genomic_DNA"/>
</dbReference>
<organism evidence="2 4">
    <name type="scientific">Leptospira perolatii</name>
    <dbReference type="NCBI Taxonomy" id="2023191"/>
    <lineage>
        <taxon>Bacteria</taxon>
        <taxon>Pseudomonadati</taxon>
        <taxon>Spirochaetota</taxon>
        <taxon>Spirochaetia</taxon>
        <taxon>Leptospirales</taxon>
        <taxon>Leptospiraceae</taxon>
        <taxon>Leptospira</taxon>
    </lineage>
</organism>
<accession>A0A2M9ZMS8</accession>
<evidence type="ECO:0000313" key="2">
    <source>
        <dbReference type="EMBL" id="PJZ73382.1"/>
    </source>
</evidence>
<protein>
    <submittedName>
        <fullName evidence="2">Hemagglutinin</fullName>
    </submittedName>
</protein>
<dbReference type="EMBL" id="NPDZ01000005">
    <property type="protein sequence ID" value="PJZ73382.1"/>
    <property type="molecule type" value="Genomic_DNA"/>
</dbReference>
<name>A0A2M9ZMS8_9LEPT</name>
<dbReference type="OrthoDB" id="343652at2"/>
<dbReference type="Proteomes" id="UP000231990">
    <property type="component" value="Unassembled WGS sequence"/>
</dbReference>
<dbReference type="Proteomes" id="UP000231962">
    <property type="component" value="Unassembled WGS sequence"/>
</dbReference>
<sequence>MQKYSIAILVLLSLFSYQCELKDKNEASEKLLRQLVNGSATPSSNTANGNGGSTYFKVGGAISGLGGGKSITLANNIIDTSPFFLNGPFQFPFSYQDAGTYAVSITVQPVGQTCTLANQNGAISGADVTSVIVMCGP</sequence>
<dbReference type="AlphaFoldDB" id="A0A2M9ZMS8"/>
<evidence type="ECO:0000313" key="3">
    <source>
        <dbReference type="Proteomes" id="UP000231962"/>
    </source>
</evidence>
<evidence type="ECO:0000313" key="1">
    <source>
        <dbReference type="EMBL" id="PJZ68268.1"/>
    </source>
</evidence>
<gene>
    <name evidence="1" type="ORF">CH360_16950</name>
    <name evidence="2" type="ORF">CH373_10520</name>
</gene>
<dbReference type="RefSeq" id="WP_100715292.1">
    <property type="nucleotide sequence ID" value="NZ_NPDY01000027.1"/>
</dbReference>
<proteinExistence type="predicted"/>
<reference evidence="3 4" key="1">
    <citation type="submission" date="2017-07" db="EMBL/GenBank/DDBJ databases">
        <title>Leptospira spp. isolated from tropical soils.</title>
        <authorList>
            <person name="Thibeaux R."/>
            <person name="Iraola G."/>
            <person name="Ferres I."/>
            <person name="Bierque E."/>
            <person name="Girault D."/>
            <person name="Soupe-Gilbert M.-E."/>
            <person name="Picardeau M."/>
            <person name="Goarant C."/>
        </authorList>
    </citation>
    <scope>NUCLEOTIDE SEQUENCE [LARGE SCALE GENOMIC DNA]</scope>
    <source>
        <strain evidence="2 4">FH1-B-B1</strain>
        <strain evidence="1 3">FH1-B-C1</strain>
    </source>
</reference>